<dbReference type="OMA" id="CFESFAN"/>
<dbReference type="PANTHER" id="PTHR22951:SF5">
    <property type="entry name" value="PHOSPHATIDYLINOSITOL-BINDING CLATHRIN ASSEMBLY PROTEIN LAP"/>
    <property type="match status" value="1"/>
</dbReference>
<dbReference type="CDD" id="cd16985">
    <property type="entry name" value="ANTH_N_AP180"/>
    <property type="match status" value="1"/>
</dbReference>
<dbReference type="GO" id="GO:0008021">
    <property type="term" value="C:synaptic vesicle"/>
    <property type="evidence" value="ECO:0007669"/>
    <property type="project" value="TreeGrafter"/>
</dbReference>
<dbReference type="RefSeq" id="XP_038059154.1">
    <property type="nucleotide sequence ID" value="XM_038203226.1"/>
</dbReference>
<keyword evidence="5" id="KW-1185">Reference proteome</keyword>
<name>A0A914A6Q0_PATMI</name>
<dbReference type="InterPro" id="IPR008942">
    <property type="entry name" value="ENTH_VHS"/>
</dbReference>
<evidence type="ECO:0000256" key="2">
    <source>
        <dbReference type="SAM" id="MobiDB-lite"/>
    </source>
</evidence>
<dbReference type="AlphaFoldDB" id="A0A914A6Q0"/>
<proteinExistence type="inferred from homology"/>
<evidence type="ECO:0000313" key="4">
    <source>
        <dbReference type="EnsemblMetazoa" id="XP_038059154.1"/>
    </source>
</evidence>
<reference evidence="4" key="1">
    <citation type="submission" date="2022-11" db="UniProtKB">
        <authorList>
            <consortium name="EnsemblMetazoa"/>
        </authorList>
    </citation>
    <scope>IDENTIFICATION</scope>
</reference>
<dbReference type="SUPFAM" id="SSF48464">
    <property type="entry name" value="ENTH/VHS domain"/>
    <property type="match status" value="1"/>
</dbReference>
<evidence type="ECO:0000259" key="3">
    <source>
        <dbReference type="PROSITE" id="PS50942"/>
    </source>
</evidence>
<dbReference type="Pfam" id="PF07651">
    <property type="entry name" value="ANTH"/>
    <property type="match status" value="1"/>
</dbReference>
<dbReference type="Proteomes" id="UP000887568">
    <property type="component" value="Unplaced"/>
</dbReference>
<organism evidence="4 5">
    <name type="scientific">Patiria miniata</name>
    <name type="common">Bat star</name>
    <name type="synonym">Asterina miniata</name>
    <dbReference type="NCBI Taxonomy" id="46514"/>
    <lineage>
        <taxon>Eukaryota</taxon>
        <taxon>Metazoa</taxon>
        <taxon>Echinodermata</taxon>
        <taxon>Eleutherozoa</taxon>
        <taxon>Asterozoa</taxon>
        <taxon>Asteroidea</taxon>
        <taxon>Valvatacea</taxon>
        <taxon>Valvatida</taxon>
        <taxon>Asterinidae</taxon>
        <taxon>Patiria</taxon>
    </lineage>
</organism>
<feature type="domain" description="ENTH" evidence="3">
    <location>
        <begin position="14"/>
        <end position="145"/>
    </location>
</feature>
<feature type="region of interest" description="Disordered" evidence="2">
    <location>
        <begin position="511"/>
        <end position="545"/>
    </location>
</feature>
<dbReference type="SMART" id="SM00273">
    <property type="entry name" value="ENTH"/>
    <property type="match status" value="1"/>
</dbReference>
<dbReference type="GO" id="GO:0000149">
    <property type="term" value="F:SNARE binding"/>
    <property type="evidence" value="ECO:0007669"/>
    <property type="project" value="TreeGrafter"/>
</dbReference>
<dbReference type="PANTHER" id="PTHR22951">
    <property type="entry name" value="CLATHRIN ASSEMBLY PROTEIN"/>
    <property type="match status" value="1"/>
</dbReference>
<dbReference type="GO" id="GO:0005545">
    <property type="term" value="F:1-phosphatidylinositol binding"/>
    <property type="evidence" value="ECO:0007669"/>
    <property type="project" value="InterPro"/>
</dbReference>
<dbReference type="GO" id="GO:0032050">
    <property type="term" value="F:clathrin heavy chain binding"/>
    <property type="evidence" value="ECO:0007669"/>
    <property type="project" value="TreeGrafter"/>
</dbReference>
<dbReference type="Gene3D" id="1.25.40.90">
    <property type="match status" value="1"/>
</dbReference>
<dbReference type="GO" id="GO:0016185">
    <property type="term" value="P:synaptic vesicle budding from presynaptic endocytic zone membrane"/>
    <property type="evidence" value="ECO:0007669"/>
    <property type="project" value="TreeGrafter"/>
</dbReference>
<dbReference type="PROSITE" id="PS50942">
    <property type="entry name" value="ENTH"/>
    <property type="match status" value="1"/>
</dbReference>
<dbReference type="FunFam" id="1.25.40.90:FF:000017">
    <property type="entry name" value="Phosphatidylinositol-binding clathrin assembly protein LAP"/>
    <property type="match status" value="1"/>
</dbReference>
<evidence type="ECO:0000313" key="5">
    <source>
        <dbReference type="Proteomes" id="UP000887568"/>
    </source>
</evidence>
<evidence type="ECO:0000256" key="1">
    <source>
        <dbReference type="ARBA" id="ARBA00008011"/>
    </source>
</evidence>
<protein>
    <recommendedName>
        <fullName evidence="3">ENTH domain-containing protein</fullName>
    </recommendedName>
</protein>
<dbReference type="OrthoDB" id="44015at2759"/>
<comment type="similarity">
    <text evidence="1">Belongs to the PICALM/SNAP91 family.</text>
</comment>
<accession>A0A914A6Q0</accession>
<dbReference type="GO" id="GO:0048268">
    <property type="term" value="P:clathrin coat assembly"/>
    <property type="evidence" value="ECO:0007669"/>
    <property type="project" value="InterPro"/>
</dbReference>
<dbReference type="InterPro" id="IPR013809">
    <property type="entry name" value="ENTH"/>
</dbReference>
<dbReference type="GO" id="GO:0005546">
    <property type="term" value="F:phosphatidylinositol-4,5-bisphosphate binding"/>
    <property type="evidence" value="ECO:0007669"/>
    <property type="project" value="TreeGrafter"/>
</dbReference>
<dbReference type="GO" id="GO:0098894">
    <property type="term" value="C:extrinsic component of presynaptic endocytic zone membrane"/>
    <property type="evidence" value="ECO:0007669"/>
    <property type="project" value="TreeGrafter"/>
</dbReference>
<feature type="region of interest" description="Disordered" evidence="2">
    <location>
        <begin position="792"/>
        <end position="814"/>
    </location>
</feature>
<feature type="compositionally biased region" description="Low complexity" evidence="2">
    <location>
        <begin position="794"/>
        <end position="807"/>
    </location>
</feature>
<feature type="region of interest" description="Disordered" evidence="2">
    <location>
        <begin position="388"/>
        <end position="415"/>
    </location>
</feature>
<dbReference type="InterPro" id="IPR011417">
    <property type="entry name" value="ANTH_dom"/>
</dbReference>
<feature type="region of interest" description="Disordered" evidence="2">
    <location>
        <begin position="708"/>
        <end position="733"/>
    </location>
</feature>
<dbReference type="InterPro" id="IPR045192">
    <property type="entry name" value="AP180-like"/>
</dbReference>
<dbReference type="InterPro" id="IPR014712">
    <property type="entry name" value="ANTH_dom_sf"/>
</dbReference>
<dbReference type="GO" id="GO:0030136">
    <property type="term" value="C:clathrin-coated vesicle"/>
    <property type="evidence" value="ECO:0007669"/>
    <property type="project" value="InterPro"/>
</dbReference>
<dbReference type="GO" id="GO:0005905">
    <property type="term" value="C:clathrin-coated pit"/>
    <property type="evidence" value="ECO:0007669"/>
    <property type="project" value="TreeGrafter"/>
</dbReference>
<dbReference type="GO" id="GO:0072583">
    <property type="term" value="P:clathrin-dependent endocytosis"/>
    <property type="evidence" value="ECO:0007669"/>
    <property type="project" value="InterPro"/>
</dbReference>
<feature type="region of interest" description="Disordered" evidence="2">
    <location>
        <begin position="599"/>
        <end position="638"/>
    </location>
</feature>
<dbReference type="SUPFAM" id="SSF89009">
    <property type="entry name" value="GAT-like domain"/>
    <property type="match status" value="1"/>
</dbReference>
<sequence length="814" mass="88939">MSGQSVLDRVTAAKHTITGSDLAKSVCKATTAEVMGPKKKHLDYLLQCTMTEHINIPELADLIIERATHANWVVVYKALSTCHQLMIYGHEKFIQYLATRTVVFNLEEFMDKTNVQGYDMSTYIRRYSKYLNQKALSYRTVAFDFCRVKRGKEEGKLRTMPAEKLLKTLPTLQAQMDALLEFEISQNDLTNGIINGSFVLLFKDVIRLFACYNDGIINLLEKYFDMNKKDCKNALDIYKKFLSRMDRVAEFLKVAEQVGVDKGEIPDLAQFRDVPAEYKSEGFQNVGSNPSKDGRAPSTLLEALEAHAASLDNKKSWTKPAAVTSAVNAFANSVSRIDSEEKRRAVEEEKLRLASMKVAKDQPGTDAFSAEPLSVALTNMNAKQVQDQADSIKTQPAPNQNNPFLSSPTTSPVHQPATTAVSRDIFGAPPQGTVPQQPAPMSSDLMGLSASAMMPSIHAQIAQPQMAAQAQWGASNVLAATSSSPLTIPAPGSPLRACTSAPCSYKDSFEPFGNAQTKDNNPFHDPEPFEAQFPDPPMNHSSGPPPSFLDAHAPIDPFPNFLDESILDKEDKTAQLESVFGAPPISPSCTPKFHKPQEGKNNAAMANAPSLAPTADPVYPTGFPSYEGTQASSQGITNNNDIGANFDKVFTDNARQNANTQEFFGILQPMNQPGQQPVPQEMPAKSGEGADLDTTLSKLATNISLDIRGSMSPKKSDHQWNKQTSNMAGSRTGGAAWQPVQMASTTWPQQQQPPYMEPNQGQMPPMGMGARPAGMQPGMGMYPQGVAPAGMYAQQQPRMMTQQQQQPNDPFGNL</sequence>
<feature type="compositionally biased region" description="Polar residues" evidence="2">
    <location>
        <begin position="627"/>
        <end position="638"/>
    </location>
</feature>
<dbReference type="EnsemblMetazoa" id="XM_038203226.1">
    <property type="protein sequence ID" value="XP_038059154.1"/>
    <property type="gene ID" value="LOC119730368"/>
</dbReference>
<dbReference type="Gene3D" id="1.20.58.150">
    <property type="entry name" value="ANTH domain"/>
    <property type="match status" value="1"/>
</dbReference>
<dbReference type="GeneID" id="119730368"/>